<reference evidence="16" key="2">
    <citation type="submission" date="2020-05" db="UniProtKB">
        <authorList>
            <consortium name="EnsemblMetazoa"/>
        </authorList>
    </citation>
    <scope>IDENTIFICATION</scope>
    <source>
        <strain evidence="16">IAEA</strain>
    </source>
</reference>
<dbReference type="InterPro" id="IPR005804">
    <property type="entry name" value="FA_desaturase_dom"/>
</dbReference>
<evidence type="ECO:0000259" key="15">
    <source>
        <dbReference type="Pfam" id="PF00487"/>
    </source>
</evidence>
<evidence type="ECO:0000256" key="10">
    <source>
        <dbReference type="ARBA" id="ARBA00023136"/>
    </source>
</evidence>
<dbReference type="Proteomes" id="UP000091820">
    <property type="component" value="Unassembled WGS sequence"/>
</dbReference>
<dbReference type="VEuPathDB" id="VectorBase:GBRI012566"/>
<evidence type="ECO:0000256" key="8">
    <source>
        <dbReference type="ARBA" id="ARBA00023004"/>
    </source>
</evidence>
<evidence type="ECO:0000256" key="14">
    <source>
        <dbReference type="SAM" id="Phobius"/>
    </source>
</evidence>
<accession>A0A1A9WAU5</accession>
<dbReference type="EnsemblMetazoa" id="GBRI012566-RA">
    <property type="protein sequence ID" value="GBRI012566-PA"/>
    <property type="gene ID" value="GBRI012566"/>
</dbReference>
<evidence type="ECO:0000256" key="3">
    <source>
        <dbReference type="ARBA" id="ARBA00022516"/>
    </source>
</evidence>
<evidence type="ECO:0000256" key="1">
    <source>
        <dbReference type="ARBA" id="ARBA00004141"/>
    </source>
</evidence>
<dbReference type="CDD" id="cd03505">
    <property type="entry name" value="Delta9-FADS-like"/>
    <property type="match status" value="1"/>
</dbReference>
<keyword evidence="9" id="KW-0443">Lipid metabolism</keyword>
<dbReference type="GO" id="GO:0005789">
    <property type="term" value="C:endoplasmic reticulum membrane"/>
    <property type="evidence" value="ECO:0007669"/>
    <property type="project" value="TreeGrafter"/>
</dbReference>
<evidence type="ECO:0000256" key="13">
    <source>
        <dbReference type="SAM" id="MobiDB-lite"/>
    </source>
</evidence>
<evidence type="ECO:0000256" key="11">
    <source>
        <dbReference type="ARBA" id="ARBA00023160"/>
    </source>
</evidence>
<feature type="transmembrane region" description="Helical" evidence="14">
    <location>
        <begin position="92"/>
        <end position="117"/>
    </location>
</feature>
<evidence type="ECO:0000256" key="12">
    <source>
        <dbReference type="RuleBase" id="RU000581"/>
    </source>
</evidence>
<dbReference type="AlphaFoldDB" id="A0A1A9WAU5"/>
<proteinExistence type="inferred from homology"/>
<protein>
    <recommendedName>
        <fullName evidence="15">Fatty acid desaturase domain-containing protein</fullName>
    </recommendedName>
</protein>
<keyword evidence="7 12" id="KW-0560">Oxidoreductase</keyword>
<feature type="transmembrane region" description="Helical" evidence="14">
    <location>
        <begin position="211"/>
        <end position="231"/>
    </location>
</feature>
<sequence>MTNVTETVSPLASSATNSSERVDGVQSETLKEIGVLFASDADTADGALSVDVTQVKRVDERKHEVVWRNVIIFIVMHASALYGVYHIFHAKLFTIFFSIFLYSINMIAITAGCHRLWSHRSYKAKDPLRALLIFFNLTMYQLSAFHWARDHRIHHKFTDTDADPHNSTRGFFFCHIGWVLSVKFPEVVAKGKSLDLSDLYEDRILMFEDKYYFKLMPFLAFLLPTIIPMYMWNENFINSWCLAIALRMIFVWHSEWSINSVSHMYGMRPYDKNINPTQNVGVSIFAFGEGWHNYHHAFPWDYKAAEWGDYSLNFATAFIDLCAKIGWAYDLKSVSPAMIEKRVKRTGDGTHAIWGWDDKNLSPECKQNAIVLNKKEH</sequence>
<comment type="cofactor">
    <cofactor evidence="12">
        <name>Fe(2+)</name>
        <dbReference type="ChEBI" id="CHEBI:29033"/>
    </cofactor>
</comment>
<dbReference type="InterPro" id="IPR015876">
    <property type="entry name" value="Acyl-CoA_DS"/>
</dbReference>
<dbReference type="PANTHER" id="PTHR11351">
    <property type="entry name" value="ACYL-COA DESATURASE"/>
    <property type="match status" value="1"/>
</dbReference>
<evidence type="ECO:0000256" key="2">
    <source>
        <dbReference type="ARBA" id="ARBA00009295"/>
    </source>
</evidence>
<keyword evidence="5" id="KW-0276">Fatty acid metabolism</keyword>
<evidence type="ECO:0000256" key="4">
    <source>
        <dbReference type="ARBA" id="ARBA00022692"/>
    </source>
</evidence>
<keyword evidence="8" id="KW-0408">Iron</keyword>
<dbReference type="GO" id="GO:0006636">
    <property type="term" value="P:unsaturated fatty acid biosynthetic process"/>
    <property type="evidence" value="ECO:0007669"/>
    <property type="project" value="TreeGrafter"/>
</dbReference>
<feature type="compositionally biased region" description="Polar residues" evidence="13">
    <location>
        <begin position="1"/>
        <end position="19"/>
    </location>
</feature>
<keyword evidence="4 12" id="KW-0812">Transmembrane</keyword>
<dbReference type="GO" id="GO:0005506">
    <property type="term" value="F:iron ion binding"/>
    <property type="evidence" value="ECO:0007669"/>
    <property type="project" value="TreeGrafter"/>
</dbReference>
<comment type="similarity">
    <text evidence="2 12">Belongs to the fatty acid desaturase type 1 family.</text>
</comment>
<comment type="domain">
    <text evidence="12">The histidine box domains are involved in binding the catalytic metal ions.</text>
</comment>
<reference evidence="17" key="1">
    <citation type="submission" date="2014-03" db="EMBL/GenBank/DDBJ databases">
        <authorList>
            <person name="Aksoy S."/>
            <person name="Warren W."/>
            <person name="Wilson R.K."/>
        </authorList>
    </citation>
    <scope>NUCLEOTIDE SEQUENCE [LARGE SCALE GENOMIC DNA]</scope>
    <source>
        <strain evidence="17">IAEA</strain>
    </source>
</reference>
<keyword evidence="6 14" id="KW-1133">Transmembrane helix</keyword>
<evidence type="ECO:0000256" key="5">
    <source>
        <dbReference type="ARBA" id="ARBA00022832"/>
    </source>
</evidence>
<keyword evidence="3 12" id="KW-0444">Lipid biosynthesis</keyword>
<feature type="region of interest" description="Disordered" evidence="13">
    <location>
        <begin position="1"/>
        <end position="23"/>
    </location>
</feature>
<dbReference type="STRING" id="37001.A0A1A9WAU5"/>
<evidence type="ECO:0000256" key="7">
    <source>
        <dbReference type="ARBA" id="ARBA00023002"/>
    </source>
</evidence>
<keyword evidence="17" id="KW-1185">Reference proteome</keyword>
<keyword evidence="10 14" id="KW-0472">Membrane</keyword>
<dbReference type="PRINTS" id="PR00075">
    <property type="entry name" value="FACDDSATRASE"/>
</dbReference>
<evidence type="ECO:0000313" key="17">
    <source>
        <dbReference type="Proteomes" id="UP000091820"/>
    </source>
</evidence>
<dbReference type="GO" id="GO:0004768">
    <property type="term" value="F:stearoyl-CoA 9-desaturase activity"/>
    <property type="evidence" value="ECO:0007669"/>
    <property type="project" value="TreeGrafter"/>
</dbReference>
<evidence type="ECO:0000256" key="9">
    <source>
        <dbReference type="ARBA" id="ARBA00023098"/>
    </source>
</evidence>
<dbReference type="Pfam" id="PF00487">
    <property type="entry name" value="FA_desaturase"/>
    <property type="match status" value="1"/>
</dbReference>
<organism evidence="16 17">
    <name type="scientific">Glossina brevipalpis</name>
    <dbReference type="NCBI Taxonomy" id="37001"/>
    <lineage>
        <taxon>Eukaryota</taxon>
        <taxon>Metazoa</taxon>
        <taxon>Ecdysozoa</taxon>
        <taxon>Arthropoda</taxon>
        <taxon>Hexapoda</taxon>
        <taxon>Insecta</taxon>
        <taxon>Pterygota</taxon>
        <taxon>Neoptera</taxon>
        <taxon>Endopterygota</taxon>
        <taxon>Diptera</taxon>
        <taxon>Brachycera</taxon>
        <taxon>Muscomorpha</taxon>
        <taxon>Hippoboscoidea</taxon>
        <taxon>Glossinidae</taxon>
        <taxon>Glossina</taxon>
    </lineage>
</organism>
<evidence type="ECO:0000256" key="6">
    <source>
        <dbReference type="ARBA" id="ARBA00022989"/>
    </source>
</evidence>
<comment type="subcellular location">
    <subcellularLocation>
        <location evidence="1">Membrane</location>
        <topology evidence="1">Multi-pass membrane protein</topology>
    </subcellularLocation>
</comment>
<dbReference type="PANTHER" id="PTHR11351:SF31">
    <property type="entry name" value="DESATURASE 1, ISOFORM A-RELATED"/>
    <property type="match status" value="1"/>
</dbReference>
<name>A0A1A9WAU5_9MUSC</name>
<feature type="domain" description="Fatty acid desaturase" evidence="15">
    <location>
        <begin position="99"/>
        <end position="304"/>
    </location>
</feature>
<evidence type="ECO:0000313" key="16">
    <source>
        <dbReference type="EnsemblMetazoa" id="GBRI012566-PA"/>
    </source>
</evidence>
<keyword evidence="11 12" id="KW-0275">Fatty acid biosynthesis</keyword>
<feature type="transmembrane region" description="Helical" evidence="14">
    <location>
        <begin position="65"/>
        <end position="85"/>
    </location>
</feature>